<dbReference type="SUPFAM" id="SSF56235">
    <property type="entry name" value="N-terminal nucleophile aminohydrolases (Ntn hydrolases)"/>
    <property type="match status" value="1"/>
</dbReference>
<dbReference type="PANTHER" id="PTHR10937:SF0">
    <property type="entry name" value="GLUTAMINE--FRUCTOSE-6-PHOSPHATE TRANSAMINASE (ISOMERIZING)"/>
    <property type="match status" value="1"/>
</dbReference>
<evidence type="ECO:0000256" key="3">
    <source>
        <dbReference type="ARBA" id="ARBA00016090"/>
    </source>
</evidence>
<dbReference type="InterPro" id="IPR047084">
    <property type="entry name" value="GFAT_N"/>
</dbReference>
<comment type="subunit">
    <text evidence="8">Homodimer.</text>
</comment>
<evidence type="ECO:0000259" key="10">
    <source>
        <dbReference type="PROSITE" id="PS51464"/>
    </source>
</evidence>
<comment type="catalytic activity">
    <reaction evidence="1 8">
        <text>D-fructose 6-phosphate + L-glutamine = D-glucosamine 6-phosphate + L-glutamate</text>
        <dbReference type="Rhea" id="RHEA:13237"/>
        <dbReference type="ChEBI" id="CHEBI:29985"/>
        <dbReference type="ChEBI" id="CHEBI:58359"/>
        <dbReference type="ChEBI" id="CHEBI:58725"/>
        <dbReference type="ChEBI" id="CHEBI:61527"/>
        <dbReference type="EC" id="2.6.1.16"/>
    </reaction>
</comment>
<keyword evidence="12" id="KW-1185">Reference proteome</keyword>
<dbReference type="InterPro" id="IPR035466">
    <property type="entry name" value="GlmS/AgaS_SIS"/>
</dbReference>
<feature type="active site" description="Nucleophile; for GATase activity" evidence="8">
    <location>
        <position position="2"/>
    </location>
</feature>
<evidence type="ECO:0000256" key="1">
    <source>
        <dbReference type="ARBA" id="ARBA00001031"/>
    </source>
</evidence>
<evidence type="ECO:0000256" key="2">
    <source>
        <dbReference type="ARBA" id="ARBA00012916"/>
    </source>
</evidence>
<dbReference type="CDD" id="cd05008">
    <property type="entry name" value="SIS_GlmS_GlmD_1"/>
    <property type="match status" value="1"/>
</dbReference>
<name>A0ABU2YI89_9FLAO</name>
<dbReference type="PROSITE" id="PS51278">
    <property type="entry name" value="GATASE_TYPE_2"/>
    <property type="match status" value="1"/>
</dbReference>
<dbReference type="GO" id="GO:0004360">
    <property type="term" value="F:glutamine-fructose-6-phosphate transaminase (isomerizing) activity"/>
    <property type="evidence" value="ECO:0007669"/>
    <property type="project" value="UniProtKB-EC"/>
</dbReference>
<gene>
    <name evidence="8 11" type="primary">glmS</name>
    <name evidence="11" type="ORF">RM697_04365</name>
</gene>
<dbReference type="InterPro" id="IPR005855">
    <property type="entry name" value="GFAT"/>
</dbReference>
<dbReference type="RefSeq" id="WP_311426641.1">
    <property type="nucleotide sequence ID" value="NZ_JAVRIA010000002.1"/>
</dbReference>
<evidence type="ECO:0000256" key="7">
    <source>
        <dbReference type="ARBA" id="ARBA00022962"/>
    </source>
</evidence>
<dbReference type="PANTHER" id="PTHR10937">
    <property type="entry name" value="GLUCOSAMINE--FRUCTOSE-6-PHOSPHATE AMINOTRANSFERASE, ISOMERIZING"/>
    <property type="match status" value="1"/>
</dbReference>
<dbReference type="CDD" id="cd05009">
    <property type="entry name" value="SIS_GlmS_GlmD_2"/>
    <property type="match status" value="1"/>
</dbReference>
<dbReference type="EMBL" id="JAVRIA010000002">
    <property type="protein sequence ID" value="MDT0557866.1"/>
    <property type="molecule type" value="Genomic_DNA"/>
</dbReference>
<keyword evidence="5 8" id="KW-0808">Transferase</keyword>
<dbReference type="InterPro" id="IPR017932">
    <property type="entry name" value="GATase_2_dom"/>
</dbReference>
<dbReference type="Gene3D" id="3.40.50.10490">
    <property type="entry name" value="Glucose-6-phosphate isomerase like protein, domain 1"/>
    <property type="match status" value="2"/>
</dbReference>
<comment type="caution">
    <text evidence="11">The sequence shown here is derived from an EMBL/GenBank/DDBJ whole genome shotgun (WGS) entry which is preliminary data.</text>
</comment>
<keyword evidence="6" id="KW-0677">Repeat</keyword>
<evidence type="ECO:0000256" key="8">
    <source>
        <dbReference type="HAMAP-Rule" id="MF_00164"/>
    </source>
</evidence>
<evidence type="ECO:0000256" key="6">
    <source>
        <dbReference type="ARBA" id="ARBA00022737"/>
    </source>
</evidence>
<feature type="domain" description="SIS" evidence="10">
    <location>
        <begin position="464"/>
        <end position="605"/>
    </location>
</feature>
<dbReference type="InterPro" id="IPR001347">
    <property type="entry name" value="SIS_dom"/>
</dbReference>
<comment type="function">
    <text evidence="8">Catalyzes the first step in hexosamine metabolism, converting fructose-6P into glucosamine-6P using glutamine as a nitrogen source.</text>
</comment>
<dbReference type="NCBIfam" id="TIGR01135">
    <property type="entry name" value="glmS"/>
    <property type="match status" value="1"/>
</dbReference>
<dbReference type="Proteomes" id="UP001259492">
    <property type="component" value="Unassembled WGS sequence"/>
</dbReference>
<evidence type="ECO:0000256" key="5">
    <source>
        <dbReference type="ARBA" id="ARBA00022679"/>
    </source>
</evidence>
<evidence type="ECO:0000256" key="4">
    <source>
        <dbReference type="ARBA" id="ARBA00022576"/>
    </source>
</evidence>
<feature type="domain" description="Glutamine amidotransferase type-2" evidence="9">
    <location>
        <begin position="2"/>
        <end position="221"/>
    </location>
</feature>
<accession>A0ABU2YI89</accession>
<keyword evidence="4 8" id="KW-0032">Aminotransferase</keyword>
<sequence>MCGIVGYIGHREAYPIIMKGLQRLEYRGYDSAGIALFDGNNIKLSKTKGKVVDLEDRVAKEINTEGSLGIGHTRWATHGVPNDVNSHPHYSNSGNLVIIHNGIIENYESLKKELTKRGYTFKSDTDTEVLINLIEDVKKNENTKLGKAVQIALNQVVGAYAIAVFDKNKPNEIVVARLGSPLAIGIGEDEFFIASDASPFIEYTKNAIYLEDEEMAIVRRNKGVKIRKIKDDSLVDPYIQELQINLEQIEKGGFDHFMLKEIYEQPSAIQDTFRGRMLPKDAIIKMAGVEDNMKTFLNADRIIVVACGTSWHAGLVSEYIFENLARIPVEVEYASEFRYRNPVITDKDVVIAISQSGETADTLAAIKLAKSKGAFVFGVCNVVGSSIARETDAGAYTHAGPEIGVASTKAFTTQITVLTLIALRLARAKGTITSTEFRHHMIELELIPEKVKKALESDDYVRSIAEIYKDASNFLYLGRGYNFPVALEGALKLKEISYIHAEGYPAAEMKHGPIALIDENMPIVVIATRKGHYDKVVSNIEEIKSRSGKIIGIVTEGDTTVKKLADHVIEVPESLELLSPLLTTIPLQLLSYHIAVMLDKNVDQPRNLAKSVTVE</sequence>
<dbReference type="InterPro" id="IPR035490">
    <property type="entry name" value="GlmS/FrlB_SIS"/>
</dbReference>
<keyword evidence="8" id="KW-0963">Cytoplasm</keyword>
<evidence type="ECO:0000259" key="9">
    <source>
        <dbReference type="PROSITE" id="PS51278"/>
    </source>
</evidence>
<feature type="domain" description="SIS" evidence="10">
    <location>
        <begin position="292"/>
        <end position="431"/>
    </location>
</feature>
<feature type="active site" description="For Fru-6P isomerization activity" evidence="8">
    <location>
        <position position="610"/>
    </location>
</feature>
<dbReference type="EC" id="2.6.1.16" evidence="2 8"/>
<keyword evidence="7" id="KW-0315">Glutamine amidotransferase</keyword>
<dbReference type="SUPFAM" id="SSF53697">
    <property type="entry name" value="SIS domain"/>
    <property type="match status" value="1"/>
</dbReference>
<organism evidence="11 12">
    <name type="scientific">Microcosmobacter mediterraneus</name>
    <dbReference type="NCBI Taxonomy" id="3075607"/>
    <lineage>
        <taxon>Bacteria</taxon>
        <taxon>Pseudomonadati</taxon>
        <taxon>Bacteroidota</taxon>
        <taxon>Flavobacteriia</taxon>
        <taxon>Flavobacteriales</taxon>
        <taxon>Flavobacteriaceae</taxon>
        <taxon>Microcosmobacter</taxon>
    </lineage>
</organism>
<evidence type="ECO:0000313" key="12">
    <source>
        <dbReference type="Proteomes" id="UP001259492"/>
    </source>
</evidence>
<dbReference type="InterPro" id="IPR029055">
    <property type="entry name" value="Ntn_hydrolases_N"/>
</dbReference>
<dbReference type="InterPro" id="IPR046348">
    <property type="entry name" value="SIS_dom_sf"/>
</dbReference>
<dbReference type="CDD" id="cd00714">
    <property type="entry name" value="GFAT"/>
    <property type="match status" value="1"/>
</dbReference>
<proteinExistence type="inferred from homology"/>
<dbReference type="Gene3D" id="3.60.20.10">
    <property type="entry name" value="Glutamine Phosphoribosylpyrophosphate, subunit 1, domain 1"/>
    <property type="match status" value="1"/>
</dbReference>
<protein>
    <recommendedName>
        <fullName evidence="3 8">Glutamine--fructose-6-phosphate aminotransferase [isomerizing]</fullName>
        <ecNumber evidence="2 8">2.6.1.16</ecNumber>
    </recommendedName>
    <alternativeName>
        <fullName evidence="8">D-fructose-6-phosphate amidotransferase</fullName>
    </alternativeName>
    <alternativeName>
        <fullName evidence="8">GFAT</fullName>
    </alternativeName>
    <alternativeName>
        <fullName evidence="8">Glucosamine-6-phosphate synthase</fullName>
    </alternativeName>
    <alternativeName>
        <fullName evidence="8">Hexosephosphate aminotransferase</fullName>
    </alternativeName>
    <alternativeName>
        <fullName evidence="8">L-glutamine--D-fructose-6-phosphate amidotransferase</fullName>
    </alternativeName>
</protein>
<feature type="initiator methionine" description="Removed" evidence="8">
    <location>
        <position position="1"/>
    </location>
</feature>
<dbReference type="Pfam" id="PF13522">
    <property type="entry name" value="GATase_6"/>
    <property type="match status" value="1"/>
</dbReference>
<reference evidence="11 12" key="1">
    <citation type="submission" date="2023-09" db="EMBL/GenBank/DDBJ databases">
        <authorList>
            <person name="Rey-Velasco X."/>
        </authorList>
    </citation>
    <scope>NUCLEOTIDE SEQUENCE [LARGE SCALE GENOMIC DNA]</scope>
    <source>
        <strain evidence="11 12">W332</strain>
    </source>
</reference>
<dbReference type="Pfam" id="PF01380">
    <property type="entry name" value="SIS"/>
    <property type="match status" value="2"/>
</dbReference>
<comment type="subcellular location">
    <subcellularLocation>
        <location evidence="8">Cytoplasm</location>
    </subcellularLocation>
</comment>
<dbReference type="HAMAP" id="MF_00164">
    <property type="entry name" value="GlmS"/>
    <property type="match status" value="1"/>
</dbReference>
<evidence type="ECO:0000313" key="11">
    <source>
        <dbReference type="EMBL" id="MDT0557866.1"/>
    </source>
</evidence>
<dbReference type="PROSITE" id="PS51464">
    <property type="entry name" value="SIS"/>
    <property type="match status" value="2"/>
</dbReference>
<dbReference type="NCBIfam" id="NF001484">
    <property type="entry name" value="PRK00331.1"/>
    <property type="match status" value="1"/>
</dbReference>